<evidence type="ECO:0000256" key="4">
    <source>
        <dbReference type="ARBA" id="ARBA00022448"/>
    </source>
</evidence>
<dbReference type="PANTHER" id="PTHR13344">
    <property type="entry name" value="NADH-UBIQUINONE OXIDOREDUCTASE"/>
    <property type="match status" value="1"/>
</dbReference>
<evidence type="ECO:0008006" key="12">
    <source>
        <dbReference type="Google" id="ProtNLM"/>
    </source>
</evidence>
<keyword evidence="7" id="KW-0249">Electron transport</keyword>
<evidence type="ECO:0000256" key="6">
    <source>
        <dbReference type="ARBA" id="ARBA00022737"/>
    </source>
</evidence>
<evidence type="ECO:0000256" key="5">
    <source>
        <dbReference type="ARBA" id="ARBA00022660"/>
    </source>
</evidence>
<protein>
    <recommendedName>
        <fullName evidence="12">CHCH domain-containing protein</fullName>
    </recommendedName>
</protein>
<dbReference type="AlphaFoldDB" id="A0A8S9LQ81"/>
<dbReference type="GO" id="GO:0005739">
    <property type="term" value="C:mitochondrion"/>
    <property type="evidence" value="ECO:0007669"/>
    <property type="project" value="UniProtKB-SubCell"/>
</dbReference>
<comment type="caution">
    <text evidence="11">The sequence shown here is derived from an EMBL/GenBank/DDBJ whole genome shotgun (WGS) entry which is preliminary data.</text>
</comment>
<evidence type="ECO:0000256" key="10">
    <source>
        <dbReference type="SAM" id="Phobius"/>
    </source>
</evidence>
<dbReference type="InterPro" id="IPR016680">
    <property type="entry name" value="NDUFA8"/>
</dbReference>
<keyword evidence="10" id="KW-1133">Transmembrane helix</keyword>
<feature type="transmembrane region" description="Helical" evidence="10">
    <location>
        <begin position="177"/>
        <end position="194"/>
    </location>
</feature>
<comment type="similarity">
    <text evidence="3">Belongs to the complex I NDUFA8 subunit family.</text>
</comment>
<evidence type="ECO:0000256" key="2">
    <source>
        <dbReference type="ARBA" id="ARBA00004173"/>
    </source>
</evidence>
<organism evidence="11">
    <name type="scientific">Brassica cretica</name>
    <name type="common">Mustard</name>
    <dbReference type="NCBI Taxonomy" id="69181"/>
    <lineage>
        <taxon>Eukaryota</taxon>
        <taxon>Viridiplantae</taxon>
        <taxon>Streptophyta</taxon>
        <taxon>Embryophyta</taxon>
        <taxon>Tracheophyta</taxon>
        <taxon>Spermatophyta</taxon>
        <taxon>Magnoliopsida</taxon>
        <taxon>eudicotyledons</taxon>
        <taxon>Gunneridae</taxon>
        <taxon>Pentapetalae</taxon>
        <taxon>rosids</taxon>
        <taxon>malvids</taxon>
        <taxon>Brassicales</taxon>
        <taxon>Brassicaceae</taxon>
        <taxon>Brassiceae</taxon>
        <taxon>Brassica</taxon>
    </lineage>
</organism>
<evidence type="ECO:0000256" key="1">
    <source>
        <dbReference type="ARBA" id="ARBA00003195"/>
    </source>
</evidence>
<dbReference type="EMBL" id="QGKY02000089">
    <property type="protein sequence ID" value="KAF2609744.1"/>
    <property type="molecule type" value="Genomic_DNA"/>
</dbReference>
<comment type="function">
    <text evidence="1">Accessory subunit of the mitochondrial membrane respiratory chain NADH dehydrogenase (Complex I), that is believed not to be involved in catalysis. Complex I functions in the transfer of electrons from NADH to the respiratory chain. The immediate electron acceptor for the enzyme is believed to be ubiquinone.</text>
</comment>
<dbReference type="PANTHER" id="PTHR13344:SF0">
    <property type="entry name" value="NADH DEHYDROGENASE [UBIQUINONE] 1 ALPHA SUBCOMPLEX SUBUNIT 8"/>
    <property type="match status" value="1"/>
</dbReference>
<sequence length="264" mass="30125">MSSAVDATGNPIPTSAVLTASAKHIGLRCMPENVAFLKCKKNDPNPEKCLDKGRDVTRCVLGLCMPENVAFLKCKKNDPNPEKCLDKGRDVTRCVLGFEHSCFNVLATGLAIFLATSMRLKDLHQKCQKEMDDYVGCMYYYTNEFDLCRKEQEAFEKITRRVSEDQTSMASPTPTRIWFRILILISLMVLLFYVGRPLYWKISATIHDIRHNKQSVREGISQIVQEAQRSVGWYHDESDSGFLEVRNKKSRVSTSRRLLFAVDQ</sequence>
<evidence type="ECO:0000256" key="7">
    <source>
        <dbReference type="ARBA" id="ARBA00022982"/>
    </source>
</evidence>
<keyword evidence="6" id="KW-0677">Repeat</keyword>
<keyword evidence="8" id="KW-0496">Mitochondrion</keyword>
<reference evidence="11" key="1">
    <citation type="submission" date="2019-12" db="EMBL/GenBank/DDBJ databases">
        <title>Genome sequencing and annotation of Brassica cretica.</title>
        <authorList>
            <person name="Studholme D.J."/>
            <person name="Sarris P.F."/>
        </authorList>
    </citation>
    <scope>NUCLEOTIDE SEQUENCE</scope>
    <source>
        <strain evidence="11">PFS-102/07</strain>
        <tissue evidence="11">Leaf</tissue>
    </source>
</reference>
<keyword evidence="4" id="KW-0813">Transport</keyword>
<keyword evidence="10" id="KW-0472">Membrane</keyword>
<evidence type="ECO:0000256" key="3">
    <source>
        <dbReference type="ARBA" id="ARBA00010705"/>
    </source>
</evidence>
<evidence type="ECO:0000256" key="9">
    <source>
        <dbReference type="ARBA" id="ARBA00023157"/>
    </source>
</evidence>
<dbReference type="GO" id="GO:0006120">
    <property type="term" value="P:mitochondrial electron transport, NADH to ubiquinone"/>
    <property type="evidence" value="ECO:0007669"/>
    <property type="project" value="InterPro"/>
</dbReference>
<keyword evidence="10" id="KW-0812">Transmembrane</keyword>
<comment type="subcellular location">
    <subcellularLocation>
        <location evidence="2">Mitochondrion</location>
    </subcellularLocation>
</comment>
<dbReference type="PROSITE" id="PS51808">
    <property type="entry name" value="CHCH"/>
    <property type="match status" value="1"/>
</dbReference>
<proteinExistence type="inferred from homology"/>
<name>A0A8S9LQ81_BRACR</name>
<keyword evidence="9" id="KW-1015">Disulfide bond</keyword>
<evidence type="ECO:0000256" key="8">
    <source>
        <dbReference type="ARBA" id="ARBA00023128"/>
    </source>
</evidence>
<gene>
    <name evidence="11" type="ORF">F2Q70_00007617</name>
</gene>
<evidence type="ECO:0000313" key="11">
    <source>
        <dbReference type="EMBL" id="KAF2609744.1"/>
    </source>
</evidence>
<accession>A0A8S9LQ81</accession>
<keyword evidence="5" id="KW-0679">Respiratory chain</keyword>